<gene>
    <name evidence="1" type="ORF">BKK80_27110</name>
</gene>
<name>A0A1D9IBS3_9BURK</name>
<evidence type="ECO:0000313" key="2">
    <source>
        <dbReference type="Proteomes" id="UP000177515"/>
    </source>
</evidence>
<sequence length="111" mass="12829">MCLATSTQYVKMYTTVILNILRANWRCSVIESPVSRFPIVQASISQLRKGLEHSSSRRSYQVRPLRELFWRKFASFPYRSRRMNEEVAAIGSITKDGVGEGDIATREREEI</sequence>
<protein>
    <submittedName>
        <fullName evidence="1">Uncharacterized protein</fullName>
    </submittedName>
</protein>
<evidence type="ECO:0000313" key="1">
    <source>
        <dbReference type="EMBL" id="AOZ09435.1"/>
    </source>
</evidence>
<proteinExistence type="predicted"/>
<dbReference type="Proteomes" id="UP000177515">
    <property type="component" value="Chromosome 2"/>
</dbReference>
<accession>A0A1D9IBS3</accession>
<organism evidence="1 2">
    <name type="scientific">Cupriavidus malaysiensis</name>
    <dbReference type="NCBI Taxonomy" id="367825"/>
    <lineage>
        <taxon>Bacteria</taxon>
        <taxon>Pseudomonadati</taxon>
        <taxon>Pseudomonadota</taxon>
        <taxon>Betaproteobacteria</taxon>
        <taxon>Burkholderiales</taxon>
        <taxon>Burkholderiaceae</taxon>
        <taxon>Cupriavidus</taxon>
    </lineage>
</organism>
<reference evidence="1 2" key="1">
    <citation type="submission" date="2016-10" db="EMBL/GenBank/DDBJ databases">
        <title>Complete genome sequences of three Cupriavidus strains isolated from various Malaysian environments.</title>
        <authorList>
            <person name="Abdullah A.A.-A."/>
            <person name="Shafie N.A.H."/>
            <person name="Lau N.S."/>
        </authorList>
    </citation>
    <scope>NUCLEOTIDE SEQUENCE [LARGE SCALE GENOMIC DNA]</scope>
    <source>
        <strain evidence="1 2">USMAA1020</strain>
    </source>
</reference>
<dbReference type="EMBL" id="CP017755">
    <property type="protein sequence ID" value="AOZ09435.1"/>
    <property type="molecule type" value="Genomic_DNA"/>
</dbReference>
<keyword evidence="2" id="KW-1185">Reference proteome</keyword>